<proteinExistence type="predicted"/>
<comment type="caution">
    <text evidence="2">The sequence shown here is derived from an EMBL/GenBank/DDBJ whole genome shotgun (WGS) entry which is preliminary data.</text>
</comment>
<accession>A0A1Q9DLU7</accession>
<dbReference type="AlphaFoldDB" id="A0A1Q9DLU7"/>
<dbReference type="EMBL" id="LSRX01000479">
    <property type="protein sequence ID" value="OLP96123.1"/>
    <property type="molecule type" value="Genomic_DNA"/>
</dbReference>
<reference evidence="2 3" key="1">
    <citation type="submission" date="2016-02" db="EMBL/GenBank/DDBJ databases">
        <title>Genome analysis of coral dinoflagellate symbionts highlights evolutionary adaptations to a symbiotic lifestyle.</title>
        <authorList>
            <person name="Aranda M."/>
            <person name="Li Y."/>
            <person name="Liew Y.J."/>
            <person name="Baumgarten S."/>
            <person name="Simakov O."/>
            <person name="Wilson M."/>
            <person name="Piel J."/>
            <person name="Ashoor H."/>
            <person name="Bougouffa S."/>
            <person name="Bajic V.B."/>
            <person name="Ryu T."/>
            <person name="Ravasi T."/>
            <person name="Bayer T."/>
            <person name="Micklem G."/>
            <person name="Kim H."/>
            <person name="Bhak J."/>
            <person name="Lajeunesse T.C."/>
            <person name="Voolstra C.R."/>
        </authorList>
    </citation>
    <scope>NUCLEOTIDE SEQUENCE [LARGE SCALE GENOMIC DNA]</scope>
    <source>
        <strain evidence="2 3">CCMP2467</strain>
    </source>
</reference>
<evidence type="ECO:0000313" key="2">
    <source>
        <dbReference type="EMBL" id="OLP96123.1"/>
    </source>
</evidence>
<keyword evidence="3" id="KW-1185">Reference proteome</keyword>
<sequence length="83" mass="9325">MGNYGVEDRAKPRHFTMAEKAADATKEKPSLRAPRSLIENESMMAKAYRYMDSAPVCRSVLCAGCAPTPSKLFSEELLFFLYK</sequence>
<name>A0A1Q9DLU7_SYMMI</name>
<protein>
    <submittedName>
        <fullName evidence="2">Uncharacterized protein</fullName>
    </submittedName>
</protein>
<feature type="region of interest" description="Disordered" evidence="1">
    <location>
        <begin position="1"/>
        <end position="30"/>
    </location>
</feature>
<dbReference type="Proteomes" id="UP000186817">
    <property type="component" value="Unassembled WGS sequence"/>
</dbReference>
<gene>
    <name evidence="2" type="ORF">AK812_SmicGene21677</name>
</gene>
<organism evidence="2 3">
    <name type="scientific">Symbiodinium microadriaticum</name>
    <name type="common">Dinoflagellate</name>
    <name type="synonym">Zooxanthella microadriatica</name>
    <dbReference type="NCBI Taxonomy" id="2951"/>
    <lineage>
        <taxon>Eukaryota</taxon>
        <taxon>Sar</taxon>
        <taxon>Alveolata</taxon>
        <taxon>Dinophyceae</taxon>
        <taxon>Suessiales</taxon>
        <taxon>Symbiodiniaceae</taxon>
        <taxon>Symbiodinium</taxon>
    </lineage>
</organism>
<evidence type="ECO:0000313" key="3">
    <source>
        <dbReference type="Proteomes" id="UP000186817"/>
    </source>
</evidence>
<evidence type="ECO:0000256" key="1">
    <source>
        <dbReference type="SAM" id="MobiDB-lite"/>
    </source>
</evidence>